<keyword evidence="11" id="KW-1185">Reference proteome</keyword>
<evidence type="ECO:0000256" key="7">
    <source>
        <dbReference type="ARBA" id="ARBA00025795"/>
    </source>
</evidence>
<comment type="caution">
    <text evidence="10">The sequence shown here is derived from an EMBL/GenBank/DDBJ whole genome shotgun (WGS) entry which is preliminary data.</text>
</comment>
<keyword evidence="6" id="KW-0408">Iron</keyword>
<dbReference type="Gene3D" id="1.10.489.10">
    <property type="entry name" value="Chloroperoxidase-like"/>
    <property type="match status" value="1"/>
</dbReference>
<dbReference type="Proteomes" id="UP000724874">
    <property type="component" value="Unassembled WGS sequence"/>
</dbReference>
<dbReference type="PROSITE" id="PS51405">
    <property type="entry name" value="HEME_HALOPEROXIDASE"/>
    <property type="match status" value="1"/>
</dbReference>
<evidence type="ECO:0000256" key="8">
    <source>
        <dbReference type="SAM" id="SignalP"/>
    </source>
</evidence>
<keyword evidence="5" id="KW-0560">Oxidoreductase</keyword>
<evidence type="ECO:0000259" key="9">
    <source>
        <dbReference type="PROSITE" id="PS51405"/>
    </source>
</evidence>
<comment type="similarity">
    <text evidence="7">Belongs to the chloroperoxidase family.</text>
</comment>
<dbReference type="SUPFAM" id="SSF47571">
    <property type="entry name" value="Cloroperoxidase"/>
    <property type="match status" value="1"/>
</dbReference>
<keyword evidence="3" id="KW-0349">Heme</keyword>
<evidence type="ECO:0000256" key="1">
    <source>
        <dbReference type="ARBA" id="ARBA00001970"/>
    </source>
</evidence>
<keyword evidence="2 10" id="KW-0575">Peroxidase</keyword>
<dbReference type="InterPro" id="IPR036851">
    <property type="entry name" value="Chloroperoxidase-like_sf"/>
</dbReference>
<comment type="cofactor">
    <cofactor evidence="1">
        <name>heme b</name>
        <dbReference type="ChEBI" id="CHEBI:60344"/>
    </cofactor>
</comment>
<dbReference type="FunFam" id="1.10.489.10:FF:000001">
    <property type="entry name" value="Aromatic peroxygenase"/>
    <property type="match status" value="1"/>
</dbReference>
<accession>A0A9P5NRC7</accession>
<evidence type="ECO:0000256" key="6">
    <source>
        <dbReference type="ARBA" id="ARBA00023004"/>
    </source>
</evidence>
<dbReference type="OrthoDB" id="2542103at2759"/>
<dbReference type="EMBL" id="JADNYJ010000042">
    <property type="protein sequence ID" value="KAF8901376.1"/>
    <property type="molecule type" value="Genomic_DNA"/>
</dbReference>
<dbReference type="Pfam" id="PF01328">
    <property type="entry name" value="Peroxidase_2"/>
    <property type="match status" value="1"/>
</dbReference>
<gene>
    <name evidence="10" type="primary">HTP4</name>
    <name evidence="10" type="ORF">CPB84DRAFT_1708487</name>
</gene>
<reference evidence="10" key="1">
    <citation type="submission" date="2020-11" db="EMBL/GenBank/DDBJ databases">
        <authorList>
            <consortium name="DOE Joint Genome Institute"/>
            <person name="Ahrendt S."/>
            <person name="Riley R."/>
            <person name="Andreopoulos W."/>
            <person name="LaButti K."/>
            <person name="Pangilinan J."/>
            <person name="Ruiz-duenas F.J."/>
            <person name="Barrasa J.M."/>
            <person name="Sanchez-Garcia M."/>
            <person name="Camarero S."/>
            <person name="Miyauchi S."/>
            <person name="Serrano A."/>
            <person name="Linde D."/>
            <person name="Babiker R."/>
            <person name="Drula E."/>
            <person name="Ayuso-Fernandez I."/>
            <person name="Pacheco R."/>
            <person name="Padilla G."/>
            <person name="Ferreira P."/>
            <person name="Barriuso J."/>
            <person name="Kellner H."/>
            <person name="Castanera R."/>
            <person name="Alfaro M."/>
            <person name="Ramirez L."/>
            <person name="Pisabarro A.G."/>
            <person name="Kuo A."/>
            <person name="Tritt A."/>
            <person name="Lipzen A."/>
            <person name="He G."/>
            <person name="Yan M."/>
            <person name="Ng V."/>
            <person name="Cullen D."/>
            <person name="Martin F."/>
            <person name="Rosso M.-N."/>
            <person name="Henrissat B."/>
            <person name="Hibbett D."/>
            <person name="Martinez A.T."/>
            <person name="Grigoriev I.V."/>
        </authorList>
    </citation>
    <scope>NUCLEOTIDE SEQUENCE</scope>
    <source>
        <strain evidence="10">AH 44721</strain>
    </source>
</reference>
<sequence>MMRPTITRFLVLSSLALKVFAFPAFASLAGFSGEVLQQVIPTLELRVPPKPPGPLKDTSAKLVNDAAHPWKPLEPGDIRGPCPGLNTLASHGYLPRNGIASPSQIVEAAQEGFNMHNGLAIFITYAGHLVDGNLLTDLLSIGGKTSLTGPDPPGPATVGGLNTHDVFEGDTSMTRGDAFFGNNHSFNETLFNELVEFSNRFGGGKYNFTVASEFRWKRIQDSIATNPNMSFVSPRYFTAYAESTFPINFFIDGRLNTRELDLTVARGFFQHSRMPDGFFRPNRSMGGQGMELVADPHPIQPGRNVGGVNNYVIDPTSADFSTFCLLYENVVKKTIKGLYPRPTGVLRRALDINLDYLFQGFTLLNGNGPDACKQVFPYEKDD</sequence>
<proteinExistence type="inferred from homology"/>
<feature type="signal peptide" evidence="8">
    <location>
        <begin position="1"/>
        <end position="21"/>
    </location>
</feature>
<dbReference type="PANTHER" id="PTHR33577">
    <property type="entry name" value="STERIGMATOCYSTIN BIOSYNTHESIS PEROXIDASE STCC-RELATED"/>
    <property type="match status" value="1"/>
</dbReference>
<organism evidence="10 11">
    <name type="scientific">Gymnopilus junonius</name>
    <name type="common">Spectacular rustgill mushroom</name>
    <name type="synonym">Gymnopilus spectabilis subsp. junonius</name>
    <dbReference type="NCBI Taxonomy" id="109634"/>
    <lineage>
        <taxon>Eukaryota</taxon>
        <taxon>Fungi</taxon>
        <taxon>Dikarya</taxon>
        <taxon>Basidiomycota</taxon>
        <taxon>Agaricomycotina</taxon>
        <taxon>Agaricomycetes</taxon>
        <taxon>Agaricomycetidae</taxon>
        <taxon>Agaricales</taxon>
        <taxon>Agaricineae</taxon>
        <taxon>Hymenogastraceae</taxon>
        <taxon>Gymnopilus</taxon>
    </lineage>
</organism>
<feature type="chain" id="PRO_5040411155" evidence="8">
    <location>
        <begin position="22"/>
        <end position="382"/>
    </location>
</feature>
<dbReference type="GO" id="GO:0004601">
    <property type="term" value="F:peroxidase activity"/>
    <property type="evidence" value="ECO:0007669"/>
    <property type="project" value="UniProtKB-KW"/>
</dbReference>
<dbReference type="InterPro" id="IPR000028">
    <property type="entry name" value="Chloroperoxidase"/>
</dbReference>
<evidence type="ECO:0000256" key="3">
    <source>
        <dbReference type="ARBA" id="ARBA00022617"/>
    </source>
</evidence>
<name>A0A9P5NRC7_GYMJU</name>
<evidence type="ECO:0000256" key="4">
    <source>
        <dbReference type="ARBA" id="ARBA00022723"/>
    </source>
</evidence>
<evidence type="ECO:0000313" key="10">
    <source>
        <dbReference type="EMBL" id="KAF8901376.1"/>
    </source>
</evidence>
<feature type="domain" description="Heme haloperoxidase family profile" evidence="9">
    <location>
        <begin position="66"/>
        <end position="294"/>
    </location>
</feature>
<keyword evidence="8" id="KW-0732">Signal</keyword>
<evidence type="ECO:0000256" key="2">
    <source>
        <dbReference type="ARBA" id="ARBA00022559"/>
    </source>
</evidence>
<dbReference type="PANTHER" id="PTHR33577:SF16">
    <property type="entry name" value="HEME HALOPEROXIDASE FAMILY PROFILE DOMAIN-CONTAINING PROTEIN"/>
    <property type="match status" value="1"/>
</dbReference>
<dbReference type="GO" id="GO:0046872">
    <property type="term" value="F:metal ion binding"/>
    <property type="evidence" value="ECO:0007669"/>
    <property type="project" value="UniProtKB-KW"/>
</dbReference>
<dbReference type="AlphaFoldDB" id="A0A9P5NRC7"/>
<keyword evidence="4" id="KW-0479">Metal-binding</keyword>
<protein>
    <submittedName>
        <fullName evidence="10">Heme-thiolate peroxidase</fullName>
    </submittedName>
</protein>
<evidence type="ECO:0000313" key="11">
    <source>
        <dbReference type="Proteomes" id="UP000724874"/>
    </source>
</evidence>
<evidence type="ECO:0000256" key="5">
    <source>
        <dbReference type="ARBA" id="ARBA00023002"/>
    </source>
</evidence>